<name>A0A2H4SNE9_CORMI</name>
<gene>
    <name evidence="3" type="ORF">A9K55_004593</name>
</gene>
<dbReference type="EMBL" id="CP023325">
    <property type="protein sequence ID" value="ATY64611.1"/>
    <property type="molecule type" value="Genomic_DNA"/>
</dbReference>
<keyword evidence="2" id="KW-0812">Transmembrane</keyword>
<keyword evidence="2" id="KW-1133">Transmembrane helix</keyword>
<dbReference type="Proteomes" id="UP000323067">
    <property type="component" value="Chromosome v"/>
</dbReference>
<evidence type="ECO:0000256" key="2">
    <source>
        <dbReference type="SAM" id="Phobius"/>
    </source>
</evidence>
<organism evidence="3 4">
    <name type="scientific">Cordyceps militaris</name>
    <name type="common">Caterpillar fungus</name>
    <name type="synonym">Clavaria militaris</name>
    <dbReference type="NCBI Taxonomy" id="73501"/>
    <lineage>
        <taxon>Eukaryota</taxon>
        <taxon>Fungi</taxon>
        <taxon>Dikarya</taxon>
        <taxon>Ascomycota</taxon>
        <taxon>Pezizomycotina</taxon>
        <taxon>Sordariomycetes</taxon>
        <taxon>Hypocreomycetidae</taxon>
        <taxon>Hypocreales</taxon>
        <taxon>Cordycipitaceae</taxon>
        <taxon>Cordyceps</taxon>
    </lineage>
</organism>
<accession>A0A2H4SNE9</accession>
<feature type="transmembrane region" description="Helical" evidence="2">
    <location>
        <begin position="76"/>
        <end position="97"/>
    </location>
</feature>
<dbReference type="VEuPathDB" id="FungiDB:CCM_01742"/>
<feature type="transmembrane region" description="Helical" evidence="2">
    <location>
        <begin position="364"/>
        <end position="386"/>
    </location>
</feature>
<proteinExistence type="predicted"/>
<dbReference type="VEuPathDB" id="FungiDB:A9K55_004593"/>
<sequence length="467" mass="52038">MGMQTDESSFTTSTPNDPYPNGFIDLEAGCDRHPERPTRLVPSWRHIRDKVLASELKAWCQHPETINYGHCRRMSLVQFSAWLVFFFVYQLCLGPFADTFGFQCSSTGTMSNAVLETMSTWVSVALAAATAFLLGQGYTAVRLAMEKMENIRECIITLAYALIKTIGVPDGGHSPDELQLTVYECLALLVAYPVALIHQVKGNRCHPAVRQYCQQAAYRIKQFHNGSKPVPGSPCTISEDNDGPLYGVIRVEHYFELWSLNLEKEFTDQYTRQGPPSMSPQHILYTLRNHFENMIDNRCLDPVRASFVREKINMLALAGGESAVYGGPSVAPIFLFGVVDVIGRGVAVVLPIRQCQWIVSQSGINLGLSFRIVVLAMASALIMMVLTEMWSLRTPFQSGINTFPWTLGIASETDNMLNEFDESRTVLPVREHKYLDVGDWSSYSSSRYLSSSSYNSSSVASPSTATQ</sequence>
<feature type="region of interest" description="Disordered" evidence="1">
    <location>
        <begin position="1"/>
        <end position="20"/>
    </location>
</feature>
<evidence type="ECO:0000256" key="1">
    <source>
        <dbReference type="SAM" id="MobiDB-lite"/>
    </source>
</evidence>
<evidence type="ECO:0000313" key="3">
    <source>
        <dbReference type="EMBL" id="ATY64611.1"/>
    </source>
</evidence>
<protein>
    <submittedName>
        <fullName evidence="3">Uncharacterized protein</fullName>
    </submittedName>
</protein>
<dbReference type="AlphaFoldDB" id="A0A2H4SNE9"/>
<dbReference type="OrthoDB" id="5153901at2759"/>
<feature type="transmembrane region" description="Helical" evidence="2">
    <location>
        <begin position="117"/>
        <end position="141"/>
    </location>
</feature>
<evidence type="ECO:0000313" key="4">
    <source>
        <dbReference type="Proteomes" id="UP000323067"/>
    </source>
</evidence>
<feature type="compositionally biased region" description="Polar residues" evidence="1">
    <location>
        <begin position="1"/>
        <end position="16"/>
    </location>
</feature>
<reference evidence="3 4" key="1">
    <citation type="journal article" date="2017" name="BMC Genomics">
        <title>Chromosome level assembly and secondary metabolite potential of the parasitic fungus Cordyceps militaris.</title>
        <authorList>
            <person name="Kramer G.J."/>
            <person name="Nodwell J.R."/>
        </authorList>
    </citation>
    <scope>NUCLEOTIDE SEQUENCE [LARGE SCALE GENOMIC DNA]</scope>
    <source>
        <strain evidence="3 4">ATCC 34164</strain>
    </source>
</reference>
<keyword evidence="2" id="KW-0472">Membrane</keyword>